<dbReference type="PANTHER" id="PTHR14905">
    <property type="entry name" value="NG37"/>
    <property type="match status" value="1"/>
</dbReference>
<feature type="domain" description="Hemicentin/VWA7 galactose-binding" evidence="7">
    <location>
        <begin position="495"/>
        <end position="594"/>
    </location>
</feature>
<evidence type="ECO:0000259" key="7">
    <source>
        <dbReference type="Pfam" id="PF23560"/>
    </source>
</evidence>
<dbReference type="InterPro" id="IPR036465">
    <property type="entry name" value="vWFA_dom_sf"/>
</dbReference>
<dbReference type="EMBL" id="JADWDJ010000015">
    <property type="protein sequence ID" value="KAG5269420.1"/>
    <property type="molecule type" value="Genomic_DNA"/>
</dbReference>
<evidence type="ECO:0000259" key="11">
    <source>
        <dbReference type="Pfam" id="PF25107"/>
    </source>
</evidence>
<feature type="domain" description="VWA7 beta-sandwich" evidence="8">
    <location>
        <begin position="596"/>
        <end position="706"/>
    </location>
</feature>
<organism evidence="12 13">
    <name type="scientific">Alosa alosa</name>
    <name type="common">allis shad</name>
    <dbReference type="NCBI Taxonomy" id="278164"/>
    <lineage>
        <taxon>Eukaryota</taxon>
        <taxon>Metazoa</taxon>
        <taxon>Chordata</taxon>
        <taxon>Craniata</taxon>
        <taxon>Vertebrata</taxon>
        <taxon>Euteleostomi</taxon>
        <taxon>Actinopterygii</taxon>
        <taxon>Neopterygii</taxon>
        <taxon>Teleostei</taxon>
        <taxon>Clupei</taxon>
        <taxon>Clupeiformes</taxon>
        <taxon>Clupeoidei</taxon>
        <taxon>Clupeidae</taxon>
        <taxon>Alosa</taxon>
    </lineage>
</organism>
<dbReference type="InterPro" id="IPR056862">
    <property type="entry name" value="VWA7_N"/>
</dbReference>
<accession>A0AAV6G7E0</accession>
<gene>
    <name evidence="12" type="ORF">AALO_G00201810</name>
</gene>
<dbReference type="InterPro" id="IPR057615">
    <property type="entry name" value="Ig_VWA7"/>
</dbReference>
<evidence type="ECO:0000256" key="4">
    <source>
        <dbReference type="ARBA" id="ARBA00023180"/>
    </source>
</evidence>
<evidence type="ECO:0000259" key="9">
    <source>
        <dbReference type="Pfam" id="PF23619"/>
    </source>
</evidence>
<dbReference type="Gene3D" id="3.40.50.410">
    <property type="entry name" value="von Willebrand factor, type A domain"/>
    <property type="match status" value="1"/>
</dbReference>
<feature type="signal peptide" evidence="6">
    <location>
        <begin position="1"/>
        <end position="29"/>
    </location>
</feature>
<dbReference type="InterPro" id="IPR056475">
    <property type="entry name" value="GBD_Hemicentin/VWA7"/>
</dbReference>
<feature type="compositionally biased region" description="Basic and acidic residues" evidence="5">
    <location>
        <begin position="888"/>
        <end position="899"/>
    </location>
</feature>
<dbReference type="Pfam" id="PF25106">
    <property type="entry name" value="VWA_4"/>
    <property type="match status" value="1"/>
</dbReference>
<evidence type="ECO:0000259" key="8">
    <source>
        <dbReference type="Pfam" id="PF23610"/>
    </source>
</evidence>
<evidence type="ECO:0000313" key="13">
    <source>
        <dbReference type="Proteomes" id="UP000823561"/>
    </source>
</evidence>
<keyword evidence="13" id="KW-1185">Reference proteome</keyword>
<feature type="chain" id="PRO_5043439727" description="von Willebrand factor A domain-containing protein 7" evidence="6">
    <location>
        <begin position="30"/>
        <end position="983"/>
    </location>
</feature>
<feature type="domain" description="VWA7 Ig-like" evidence="9">
    <location>
        <begin position="711"/>
        <end position="813"/>
    </location>
</feature>
<keyword evidence="4" id="KW-0325">Glycoprotein</keyword>
<dbReference type="InterPro" id="IPR052577">
    <property type="entry name" value="VWA7"/>
</dbReference>
<comment type="caution">
    <text evidence="12">The sequence shown here is derived from an EMBL/GenBank/DDBJ whole genome shotgun (WGS) entry which is preliminary data.</text>
</comment>
<dbReference type="InterPro" id="IPR057613">
    <property type="entry name" value="VWA7_4"/>
</dbReference>
<evidence type="ECO:0000256" key="2">
    <source>
        <dbReference type="ARBA" id="ARBA00022525"/>
    </source>
</evidence>
<dbReference type="PANTHER" id="PTHR14905:SF23">
    <property type="entry name" value="VON WILLEBRAND FACTOR A DOMAIN-CONTAINING PROTEIN 7 ISOFORM X1"/>
    <property type="match status" value="1"/>
</dbReference>
<name>A0AAV6G7E0_9TELE</name>
<proteinExistence type="predicted"/>
<dbReference type="Proteomes" id="UP000823561">
    <property type="component" value="Chromosome 15"/>
</dbReference>
<dbReference type="InterPro" id="IPR056861">
    <property type="entry name" value="HMCN1-like_VWA"/>
</dbReference>
<dbReference type="Pfam" id="PF23560">
    <property type="entry name" value="GBD_Hemicentin"/>
    <property type="match status" value="1"/>
</dbReference>
<feature type="domain" description="VWA7 N-terminal" evidence="11">
    <location>
        <begin position="79"/>
        <end position="296"/>
    </location>
</feature>
<comment type="subcellular location">
    <subcellularLocation>
        <location evidence="1">Secreted</location>
    </subcellularLocation>
</comment>
<dbReference type="GO" id="GO:0005576">
    <property type="term" value="C:extracellular region"/>
    <property type="evidence" value="ECO:0007669"/>
    <property type="project" value="UniProtKB-SubCell"/>
</dbReference>
<feature type="region of interest" description="Disordered" evidence="5">
    <location>
        <begin position="868"/>
        <end position="900"/>
    </location>
</feature>
<keyword evidence="3 6" id="KW-0732">Signal</keyword>
<keyword evidence="2" id="KW-0964">Secreted</keyword>
<reference evidence="12" key="1">
    <citation type="submission" date="2020-10" db="EMBL/GenBank/DDBJ databases">
        <title>Chromosome-scale genome assembly of the Allis shad, Alosa alosa.</title>
        <authorList>
            <person name="Margot Z."/>
            <person name="Christophe K."/>
            <person name="Cabau C."/>
            <person name="Louis A."/>
            <person name="Berthelot C."/>
            <person name="Parey E."/>
            <person name="Roest Crollius H."/>
            <person name="Montfort J."/>
            <person name="Robinson-Rechavi M."/>
            <person name="Bucao C."/>
            <person name="Bouchez O."/>
            <person name="Gislard M."/>
            <person name="Lluch J."/>
            <person name="Milhes M."/>
            <person name="Lampietro C."/>
            <person name="Lopez Roques C."/>
            <person name="Donnadieu C."/>
            <person name="Braasch I."/>
            <person name="Desvignes T."/>
            <person name="Postlethwait J."/>
            <person name="Bobe J."/>
            <person name="Guiguen Y."/>
        </authorList>
    </citation>
    <scope>NUCLEOTIDE SEQUENCE</scope>
    <source>
        <strain evidence="12">M-15738</strain>
        <tissue evidence="12">Blood</tissue>
    </source>
</reference>
<evidence type="ECO:0000256" key="5">
    <source>
        <dbReference type="SAM" id="MobiDB-lite"/>
    </source>
</evidence>
<evidence type="ECO:0008006" key="14">
    <source>
        <dbReference type="Google" id="ProtNLM"/>
    </source>
</evidence>
<evidence type="ECO:0000256" key="3">
    <source>
        <dbReference type="ARBA" id="ARBA00022729"/>
    </source>
</evidence>
<evidence type="ECO:0000256" key="1">
    <source>
        <dbReference type="ARBA" id="ARBA00004613"/>
    </source>
</evidence>
<dbReference type="Pfam" id="PF25107">
    <property type="entry name" value="VWA7_N"/>
    <property type="match status" value="1"/>
</dbReference>
<dbReference type="SUPFAM" id="SSF53300">
    <property type="entry name" value="vWA-like"/>
    <property type="match status" value="1"/>
</dbReference>
<dbReference type="Pfam" id="PF23610">
    <property type="entry name" value="VWA7_4"/>
    <property type="match status" value="1"/>
</dbReference>
<evidence type="ECO:0000313" key="12">
    <source>
        <dbReference type="EMBL" id="KAG5269420.1"/>
    </source>
</evidence>
<feature type="domain" description="Hemicentin-1-like von Willebrand factor A" evidence="10">
    <location>
        <begin position="306"/>
        <end position="476"/>
    </location>
</feature>
<dbReference type="AlphaFoldDB" id="A0AAV6G7E0"/>
<dbReference type="Pfam" id="PF23619">
    <property type="entry name" value="Ig_VWA7"/>
    <property type="match status" value="1"/>
</dbReference>
<protein>
    <recommendedName>
        <fullName evidence="14">von Willebrand factor A domain-containing protein 7</fullName>
    </recommendedName>
</protein>
<evidence type="ECO:0000256" key="6">
    <source>
        <dbReference type="SAM" id="SignalP"/>
    </source>
</evidence>
<sequence length="983" mass="107548">MVWRGWEAKPWIRLCVLGLLLMALPGCQSFLPNFWSRVLTLSWDSYTHQYMTEQAILNVTMETLKGLPGQHHSGSQRHEGLGRGFWRAVGEVVRANAEMDFLSATRSDPIYHFDSERVDAATEMLQEFWNQSVLLAKAREYQGARHNLGQLFHSLQDFYSHSNWVEMGQKTIYQHLLDPKTPAIPTASEDIHTCEECHLPTCKNNILKVMHNPKFPLLTTGYFSDYPMKPPGKCSHGGILDSSRHQGARGGINKDSTSPFFSPHHYLHAEAAKLATMATLMVLRDLRDIVEPKSFLRLFSVRQPPALVFVIDTTGSMFEEISAARLRAYSIIQARARDGGHAQPGTFLLVPFHDPGVGPVYETDDPAQFLRYLEDLTALGGGDEPEMCFTAIQLALTNSPPLSEIFVFTDASAKDRHLYNSVKALTLEKQSKVTFLLTEDTKRGMRRRRETLSPDRFSLYTSLASVSGGLTIFTSNKDIEKVSAIVQDTIATASKVTLLHAESHVGSDCSHAFQVDRSMSNVTLHLAGAITDCTLISPNGHTQPLLGPPGPLAELQRLQGLYRVTLWLPIQQGQWHITAKARGNVTFSVIGDSSLDFLYYLATEANETHPGLSRVEGSPIAGLPVFLVLAVTGLSPAQRTSFSHVTLMGAGGKGLQNVTLNSTSSLWTSEQELVGRIEAVPHTPFCVHLFGRDGHGNTVERVSSEMIQPTHVQIQVLSSSHLVPGHSTSVAFEVWNHGPARSFSLSAMDDHGYLSPTGPYSFHISERSSFSREVVLKTPRKAAAGEAITLTLMVHARDSADSNYAVVHLTVIPQDNDTSPPSCSAMLVQASCPAQCSLGNWSVSLAVKDRGHSGLAAVQLSQGKGTLQVLHHGGSKGRHGRPPGDSQEEGHGSERDHMVAGEPRLSVTSWAGGRPVRLGYVSACCAPTAELVVWDRAGNSRRCHLAARQQSASPVETNRASHQPGHPCQGLGLFLISLLVINM</sequence>
<evidence type="ECO:0000259" key="10">
    <source>
        <dbReference type="Pfam" id="PF25106"/>
    </source>
</evidence>